<evidence type="ECO:0000313" key="2">
    <source>
        <dbReference type="Proteomes" id="UP000245921"/>
    </source>
</evidence>
<accession>A0AA45HHJ5</accession>
<sequence length="168" mass="18845">MKKFILYVLITFISLLTFSNGIDEKIIIGKADGKTDIFLNSDNPMGLGVILGEPSGLYFRYYSKKSQFLDASTAWSFINNSINFSADSDFIFPIKNIPLNYHYGFGGFINIHFGEVSSLSFGGRIPLGIDYKIPNTPLDIFLELSPTLKFFPELYPSITGSLGFIYNF</sequence>
<gene>
    <name evidence="1" type="ORF">C7380_1369</name>
</gene>
<protein>
    <submittedName>
        <fullName evidence="1">Uncharacterized protein</fullName>
    </submittedName>
</protein>
<name>A0AA45HHJ5_9BACT</name>
<dbReference type="AlphaFoldDB" id="A0AA45HHJ5"/>
<evidence type="ECO:0000313" key="1">
    <source>
        <dbReference type="EMBL" id="PWJ85120.1"/>
    </source>
</evidence>
<proteinExistence type="predicted"/>
<comment type="caution">
    <text evidence="1">The sequence shown here is derived from an EMBL/GenBank/DDBJ whole genome shotgun (WGS) entry which is preliminary data.</text>
</comment>
<keyword evidence="2" id="KW-1185">Reference proteome</keyword>
<dbReference type="EMBL" id="QGGI01000036">
    <property type="protein sequence ID" value="PWJ85120.1"/>
    <property type="molecule type" value="Genomic_DNA"/>
</dbReference>
<dbReference type="RefSeq" id="WP_109606702.1">
    <property type="nucleotide sequence ID" value="NZ_JAMHJO010000006.1"/>
</dbReference>
<organism evidence="1 2">
    <name type="scientific">Oceanotoga teriensis</name>
    <dbReference type="NCBI Taxonomy" id="515440"/>
    <lineage>
        <taxon>Bacteria</taxon>
        <taxon>Thermotogati</taxon>
        <taxon>Thermotogota</taxon>
        <taxon>Thermotogae</taxon>
        <taxon>Petrotogales</taxon>
        <taxon>Petrotogaceae</taxon>
        <taxon>Oceanotoga</taxon>
    </lineage>
</organism>
<reference evidence="1 2" key="1">
    <citation type="submission" date="2018-05" db="EMBL/GenBank/DDBJ databases">
        <title>Genomic Encyclopedia of Type Strains, Phase IV (KMG-IV): sequencing the most valuable type-strain genomes for metagenomic binning, comparative biology and taxonomic classification.</title>
        <authorList>
            <person name="Goeker M."/>
        </authorList>
    </citation>
    <scope>NUCLEOTIDE SEQUENCE [LARGE SCALE GENOMIC DNA]</scope>
    <source>
        <strain evidence="1 2">DSM 24906</strain>
    </source>
</reference>
<dbReference type="Proteomes" id="UP000245921">
    <property type="component" value="Unassembled WGS sequence"/>
</dbReference>